<evidence type="ECO:0000256" key="2">
    <source>
        <dbReference type="ARBA" id="ARBA00022801"/>
    </source>
</evidence>
<dbReference type="EMBL" id="FQYR01000008">
    <property type="protein sequence ID" value="SHK37302.1"/>
    <property type="molecule type" value="Genomic_DNA"/>
</dbReference>
<dbReference type="SUPFAM" id="SSF49785">
    <property type="entry name" value="Galactose-binding domain-like"/>
    <property type="match status" value="1"/>
</dbReference>
<sequence length="917" mass="97425">MKRTYLALHSIHKTTHIPDRMKIKPTHVTLLLAGSLSVSLFTLHSQIESQDAASKDSKDTKASKVSDSASASFQSPEARKAKAKEALLSRLGQQATKDPLNVGNTLERIDSAPILALRSLPKAAKAEFKLGDLDVKGSVMLNTPEDEHGNWLFIVSLDDMDGATLKLWNDERYGMGGSIANPQGSVAYQIQGTHDSLEYEVKNVAITDLICGTAPEIGLPGTHAVPAAEEDTSAPAAPDAEPTNSSTLSLQSLPGSQHTLYLDFDGEVVNAAWWNNGNTINASASRFNNDHDIQQIWKTVKEDYLPFNINVTTDRSVYDATSSSNRMMVVFTDTYQWYKSVAGVAYRNSFGSSYAKVCWVFTHSGDPLHRANTASHESGHTMGLQHDGSSSTSYYTGHAGTTAETSWRPIMGTQTRAMVTWDNGSYANANNTEDDLAKIASVVGLRPNNASSIAALTVDSDMNIATEGSILMGSNNRPETSDIYSFSCGAGTVNINLHNYPLGTEPSNNKFRSDLDLKLEVLDSSGNVVLSDMGVDKRDASVSGQLAEGSYKLRVTTTEVSGSLGYPTYGQMGEYSITGNLPTEPFTLSPMQLANEVSFEGSATSQNITLTHKDSSNMAVNVTSSAAWVSATPDSFTSTSGSTTNITVNYDAAGLSVGTHNATLTVTVGSNAPVSIPVSFEVTPLGNYDGILISGGKATTADVYPSSFDMPAATGAIKSVSVLLDGVSHTNPKDLQVLLVSPSGKKVMLLDGNGGSTAISNAKMTFNAQGQTLPGTLSNGTYLPSGPDGGTTNLPSPAPAGTYSGDITSFNGDSPSGNWQLYVNDIAAKNGGSIDGWAITVETEYETLIATSYTQIDGSTSSISFRSTPGLSYTIESSLDMSNWNSETQLTATKNQTTVTVSTSESTRRFFRVRENS</sequence>
<dbReference type="STRING" id="1123071.SAMN02745181_3713"/>
<feature type="region of interest" description="Disordered" evidence="3">
    <location>
        <begin position="229"/>
        <end position="249"/>
    </location>
</feature>
<evidence type="ECO:0000313" key="5">
    <source>
        <dbReference type="EMBL" id="SHK37302.1"/>
    </source>
</evidence>
<name>A0A1M6RXR7_9BACT</name>
<feature type="region of interest" description="Disordered" evidence="3">
    <location>
        <begin position="51"/>
        <end position="78"/>
    </location>
</feature>
<dbReference type="GO" id="GO:0008237">
    <property type="term" value="F:metallopeptidase activity"/>
    <property type="evidence" value="ECO:0007669"/>
    <property type="project" value="InterPro"/>
</dbReference>
<dbReference type="InParanoid" id="A0A1M6RXR7"/>
<dbReference type="Gene3D" id="3.40.390.10">
    <property type="entry name" value="Collagenase (Catalytic Domain)"/>
    <property type="match status" value="1"/>
</dbReference>
<keyword evidence="2" id="KW-0378">Hydrolase</keyword>
<organism evidence="5 6">
    <name type="scientific">Rubritalea squalenifaciens DSM 18772</name>
    <dbReference type="NCBI Taxonomy" id="1123071"/>
    <lineage>
        <taxon>Bacteria</taxon>
        <taxon>Pseudomonadati</taxon>
        <taxon>Verrucomicrobiota</taxon>
        <taxon>Verrucomicrobiia</taxon>
        <taxon>Verrucomicrobiales</taxon>
        <taxon>Rubritaleaceae</taxon>
        <taxon>Rubritalea</taxon>
    </lineage>
</organism>
<proteinExistence type="predicted"/>
<protein>
    <submittedName>
        <fullName evidence="5">Regulatory P domain of the subtilisin-like proprotein convertase</fullName>
    </submittedName>
</protein>
<reference evidence="5 6" key="1">
    <citation type="submission" date="2016-11" db="EMBL/GenBank/DDBJ databases">
        <authorList>
            <person name="Jaros S."/>
            <person name="Januszkiewicz K."/>
            <person name="Wedrychowicz H."/>
        </authorList>
    </citation>
    <scope>NUCLEOTIDE SEQUENCE [LARGE SCALE GENOMIC DNA]</scope>
    <source>
        <strain evidence="5 6">DSM 18772</strain>
    </source>
</reference>
<evidence type="ECO:0000256" key="1">
    <source>
        <dbReference type="ARBA" id="ARBA00022670"/>
    </source>
</evidence>
<feature type="compositionally biased region" description="Basic and acidic residues" evidence="3">
    <location>
        <begin position="53"/>
        <end position="64"/>
    </location>
</feature>
<dbReference type="GO" id="GO:0006508">
    <property type="term" value="P:proteolysis"/>
    <property type="evidence" value="ECO:0007669"/>
    <property type="project" value="UniProtKB-KW"/>
</dbReference>
<dbReference type="GO" id="GO:0004252">
    <property type="term" value="F:serine-type endopeptidase activity"/>
    <property type="evidence" value="ECO:0007669"/>
    <property type="project" value="InterPro"/>
</dbReference>
<dbReference type="InterPro" id="IPR008979">
    <property type="entry name" value="Galactose-bd-like_sf"/>
</dbReference>
<keyword evidence="1" id="KW-0645">Protease</keyword>
<evidence type="ECO:0000259" key="4">
    <source>
        <dbReference type="PROSITE" id="PS51829"/>
    </source>
</evidence>
<dbReference type="SUPFAM" id="SSF55486">
    <property type="entry name" value="Metalloproteases ('zincins'), catalytic domain"/>
    <property type="match status" value="1"/>
</dbReference>
<dbReference type="AlphaFoldDB" id="A0A1M6RXR7"/>
<dbReference type="InterPro" id="IPR002884">
    <property type="entry name" value="P_dom"/>
</dbReference>
<evidence type="ECO:0000256" key="3">
    <source>
        <dbReference type="SAM" id="MobiDB-lite"/>
    </source>
</evidence>
<dbReference type="Proteomes" id="UP000184510">
    <property type="component" value="Unassembled WGS sequence"/>
</dbReference>
<feature type="domain" description="P/Homo B" evidence="4">
    <location>
        <begin position="667"/>
        <end position="850"/>
    </location>
</feature>
<dbReference type="InterPro" id="IPR024079">
    <property type="entry name" value="MetalloPept_cat_dom_sf"/>
</dbReference>
<dbReference type="Gene3D" id="2.60.120.260">
    <property type="entry name" value="Galactose-binding domain-like"/>
    <property type="match status" value="1"/>
</dbReference>
<gene>
    <name evidence="5" type="ORF">SAMN02745181_3713</name>
</gene>
<evidence type="ECO:0000313" key="6">
    <source>
        <dbReference type="Proteomes" id="UP000184510"/>
    </source>
</evidence>
<accession>A0A1M6RXR7</accession>
<dbReference type="PROSITE" id="PS51829">
    <property type="entry name" value="P_HOMO_B"/>
    <property type="match status" value="1"/>
</dbReference>
<keyword evidence="6" id="KW-1185">Reference proteome</keyword>